<reference evidence="3" key="1">
    <citation type="journal article" date="2019" name="Int. J. Syst. Evol. Microbiol.">
        <title>The Global Catalogue of Microorganisms (GCM) 10K type strain sequencing project: providing services to taxonomists for standard genome sequencing and annotation.</title>
        <authorList>
            <consortium name="The Broad Institute Genomics Platform"/>
            <consortium name="The Broad Institute Genome Sequencing Center for Infectious Disease"/>
            <person name="Wu L."/>
            <person name="Ma J."/>
        </authorList>
    </citation>
    <scope>NUCLEOTIDE SEQUENCE [LARGE SCALE GENOMIC DNA]</scope>
    <source>
        <strain evidence="3">JCM 16545</strain>
    </source>
</reference>
<sequence>MNCNLKGFIVHFFDASGFIVLCLLLLLALCPAQALAQKEADYDEVPLLVNIQGTGSVELLAMVKDKDAYLPVKELFDFLKIKNTLSPDLESISGFFISEAAVYQISLVEQSIVYQNNVFPLESGGLIATEFDLYLRTDYLDKVFGLNCSFNFRGLSIIIKTDKELPIVREKRLEQMRLNIKKLAGDIEADSTIARTPQLFRLGAADWSIFNSNTFSTQSQENETQQQSWQHTMLNLSLGAALAGGEADISLNYAKGSPFPLRNQYYLWSHVRNENPLLRQVKVGRINTNAVSSVFSPVNGIQFTNASTINKQSFGTYQISDVTGADWVVELYINSVLVDYVRADKNGFYSLEVPLVYGSSSIQLRFYGPWGEERIQEKTIQVPYNLVPPNELEYTVSAALTDDEAHRQLYRGDFSYGLSRLATVGGGMEYFPSLPKAPLMPFVNTSVMLFPGVILSAEHMHQVRTTGVLNYQHPNNVRLELMYAKYKKDQKAITSNYLEERKATLSKPFKTKWAYFNTQLSFNQTVLPTFTNTRAEFMLSGSFSGLGASLNSYLYLNSLASPYYYTNLALSYSTRSQYNFTLQNQYDHNLHQMRSSKVGLDKKISGRAAFTAATEKNFVVNYQSFEVGFRYDFSFSQVSAQARYSGNSLALYQNFRGGLYYNHNNKTVKTHARTGVGRGGITVISFLDINNNRKHDDNEPKVSGVEPRINGGVFEYSEKDTTYSVSNLAPHTYYLINLDHVLLPSISWRVEHESVKVMVEPNYHKVIEVPVSVVGEVTGMVLEAGSQKGMGRVKVSFFLNGKTLVGSTFTEDDGYFSYFNLRPGHYTAKVDEKQMHNTKMISLTEAIPFAIKVTREGDFIDGLEFYIDKK</sequence>
<organism evidence="2 3">
    <name type="scientific">Pontibacter silvestris</name>
    <dbReference type="NCBI Taxonomy" id="2305183"/>
    <lineage>
        <taxon>Bacteria</taxon>
        <taxon>Pseudomonadati</taxon>
        <taxon>Bacteroidota</taxon>
        <taxon>Cytophagia</taxon>
        <taxon>Cytophagales</taxon>
        <taxon>Hymenobacteraceae</taxon>
        <taxon>Pontibacter</taxon>
    </lineage>
</organism>
<name>A0ABW4X0X0_9BACT</name>
<evidence type="ECO:0000313" key="3">
    <source>
        <dbReference type="Proteomes" id="UP001597369"/>
    </source>
</evidence>
<feature type="chain" id="PRO_5045576213" evidence="1">
    <location>
        <begin position="37"/>
        <end position="870"/>
    </location>
</feature>
<comment type="caution">
    <text evidence="2">The sequence shown here is derived from an EMBL/GenBank/DDBJ whole genome shotgun (WGS) entry which is preliminary data.</text>
</comment>
<accession>A0ABW4X0X0</accession>
<keyword evidence="3" id="KW-1185">Reference proteome</keyword>
<evidence type="ECO:0000313" key="2">
    <source>
        <dbReference type="EMBL" id="MFD2068642.1"/>
    </source>
</evidence>
<dbReference type="EMBL" id="JBHUHV010000054">
    <property type="protein sequence ID" value="MFD2068642.1"/>
    <property type="molecule type" value="Genomic_DNA"/>
</dbReference>
<proteinExistence type="predicted"/>
<evidence type="ECO:0000256" key="1">
    <source>
        <dbReference type="SAM" id="SignalP"/>
    </source>
</evidence>
<keyword evidence="1" id="KW-0732">Signal</keyword>
<dbReference type="RefSeq" id="WP_229958989.1">
    <property type="nucleotide sequence ID" value="NZ_JAJJWI010000004.1"/>
</dbReference>
<dbReference type="SUPFAM" id="SSF49478">
    <property type="entry name" value="Cna protein B-type domain"/>
    <property type="match status" value="1"/>
</dbReference>
<protein>
    <submittedName>
        <fullName evidence="2">Carboxypeptidase-like regulatory domain-containing protein</fullName>
    </submittedName>
</protein>
<feature type="signal peptide" evidence="1">
    <location>
        <begin position="1"/>
        <end position="36"/>
    </location>
</feature>
<dbReference type="Proteomes" id="UP001597369">
    <property type="component" value="Unassembled WGS sequence"/>
</dbReference>
<gene>
    <name evidence="2" type="ORF">ACFSKU_17265</name>
</gene>